<sequence length="372" mass="42350">MWRPVDSERIPRGIIILLNTRNSEQALQHPFGSNDVGIRLWNCFSKALGDGISQSLDEQEEFSAMWRLASVGINSGQVSRDLFAALELALKVLSTAESPFPHITYSVVAFLKAMILRNRHYHRPRWVGEVSSWFDYDLFPADTAIQLPSEFCDTQRMDPILNEQWPTITNLQIQRVSEAYLNIAAEYLEHCVSDIFPYKATETLEKIANRGNMVFYAPVHPTHQMRLASSINDIFSAEGNKELQDGIVNWMCWSPYAEVNTEGEVKFHREKLNLWTAGRPSGTDLRPAWPWLDSPIARQKIENAFNDYEQRFTAHLSPVLRQGFNCWHSVSQPSSIADATEARLEPESVNGRGVGTQKDEVLDLIAYAEHLL</sequence>
<keyword evidence="2" id="KW-1185">Reference proteome</keyword>
<gene>
    <name evidence="1" type="ORF">MVEN_01651200</name>
</gene>
<dbReference type="AlphaFoldDB" id="A0A8H7CP26"/>
<proteinExistence type="predicted"/>
<protein>
    <submittedName>
        <fullName evidence="1">Uncharacterized protein</fullName>
    </submittedName>
</protein>
<evidence type="ECO:0000313" key="2">
    <source>
        <dbReference type="Proteomes" id="UP000620124"/>
    </source>
</evidence>
<dbReference type="EMBL" id="JACAZI010000014">
    <property type="protein sequence ID" value="KAF7344890.1"/>
    <property type="molecule type" value="Genomic_DNA"/>
</dbReference>
<name>A0A8H7CP26_9AGAR</name>
<organism evidence="1 2">
    <name type="scientific">Mycena venus</name>
    <dbReference type="NCBI Taxonomy" id="2733690"/>
    <lineage>
        <taxon>Eukaryota</taxon>
        <taxon>Fungi</taxon>
        <taxon>Dikarya</taxon>
        <taxon>Basidiomycota</taxon>
        <taxon>Agaricomycotina</taxon>
        <taxon>Agaricomycetes</taxon>
        <taxon>Agaricomycetidae</taxon>
        <taxon>Agaricales</taxon>
        <taxon>Marasmiineae</taxon>
        <taxon>Mycenaceae</taxon>
        <taxon>Mycena</taxon>
    </lineage>
</organism>
<comment type="caution">
    <text evidence="1">The sequence shown here is derived from an EMBL/GenBank/DDBJ whole genome shotgun (WGS) entry which is preliminary data.</text>
</comment>
<reference evidence="1" key="1">
    <citation type="submission" date="2020-05" db="EMBL/GenBank/DDBJ databases">
        <title>Mycena genomes resolve the evolution of fungal bioluminescence.</title>
        <authorList>
            <person name="Tsai I.J."/>
        </authorList>
    </citation>
    <scope>NUCLEOTIDE SEQUENCE</scope>
    <source>
        <strain evidence="1">CCC161011</strain>
    </source>
</reference>
<evidence type="ECO:0000313" key="1">
    <source>
        <dbReference type="EMBL" id="KAF7344890.1"/>
    </source>
</evidence>
<dbReference type="OrthoDB" id="3060017at2759"/>
<accession>A0A8H7CP26</accession>
<dbReference type="Proteomes" id="UP000620124">
    <property type="component" value="Unassembled WGS sequence"/>
</dbReference>